<organism evidence="5 6">
    <name type="scientific">Gordonia asplenii</name>
    <dbReference type="NCBI Taxonomy" id="2725283"/>
    <lineage>
        <taxon>Bacteria</taxon>
        <taxon>Bacillati</taxon>
        <taxon>Actinomycetota</taxon>
        <taxon>Actinomycetes</taxon>
        <taxon>Mycobacteriales</taxon>
        <taxon>Gordoniaceae</taxon>
        <taxon>Gordonia</taxon>
    </lineage>
</organism>
<name>A0A848KQ23_9ACTN</name>
<keyword evidence="2" id="KW-0238">DNA-binding</keyword>
<comment type="caution">
    <text evidence="5">The sequence shown here is derived from an EMBL/GenBank/DDBJ whole genome shotgun (WGS) entry which is preliminary data.</text>
</comment>
<dbReference type="InterPro" id="IPR018060">
    <property type="entry name" value="HTH_AraC"/>
</dbReference>
<keyword evidence="6" id="KW-1185">Reference proteome</keyword>
<protein>
    <submittedName>
        <fullName evidence="5">AraC family transcriptional regulator</fullName>
    </submittedName>
</protein>
<proteinExistence type="predicted"/>
<dbReference type="SMART" id="SM00342">
    <property type="entry name" value="HTH_ARAC"/>
    <property type="match status" value="1"/>
</dbReference>
<dbReference type="SUPFAM" id="SSF46689">
    <property type="entry name" value="Homeodomain-like"/>
    <property type="match status" value="1"/>
</dbReference>
<dbReference type="PROSITE" id="PS01124">
    <property type="entry name" value="HTH_ARAC_FAMILY_2"/>
    <property type="match status" value="1"/>
</dbReference>
<evidence type="ECO:0000313" key="6">
    <source>
        <dbReference type="Proteomes" id="UP000550729"/>
    </source>
</evidence>
<feature type="domain" description="HTH araC/xylS-type" evidence="4">
    <location>
        <begin position="178"/>
        <end position="260"/>
    </location>
</feature>
<dbReference type="GO" id="GO:0003700">
    <property type="term" value="F:DNA-binding transcription factor activity"/>
    <property type="evidence" value="ECO:0007669"/>
    <property type="project" value="InterPro"/>
</dbReference>
<dbReference type="Gene3D" id="1.10.10.60">
    <property type="entry name" value="Homeodomain-like"/>
    <property type="match status" value="1"/>
</dbReference>
<dbReference type="Pfam" id="PF12833">
    <property type="entry name" value="HTH_18"/>
    <property type="match status" value="1"/>
</dbReference>
<keyword evidence="3" id="KW-0804">Transcription</keyword>
<dbReference type="EMBL" id="JABBNB010000003">
    <property type="protein sequence ID" value="NMO00332.1"/>
    <property type="molecule type" value="Genomic_DNA"/>
</dbReference>
<dbReference type="PANTHER" id="PTHR46796">
    <property type="entry name" value="HTH-TYPE TRANSCRIPTIONAL ACTIVATOR RHAS-RELATED"/>
    <property type="match status" value="1"/>
</dbReference>
<evidence type="ECO:0000256" key="3">
    <source>
        <dbReference type="ARBA" id="ARBA00023163"/>
    </source>
</evidence>
<keyword evidence="1" id="KW-0805">Transcription regulation</keyword>
<dbReference type="InterPro" id="IPR050204">
    <property type="entry name" value="AraC_XylS_family_regulators"/>
</dbReference>
<reference evidence="5 6" key="1">
    <citation type="submission" date="2020-04" db="EMBL/GenBank/DDBJ databases">
        <title>Gordonia sp. nov. TBRC 11910.</title>
        <authorList>
            <person name="Suriyachadkun C."/>
        </authorList>
    </citation>
    <scope>NUCLEOTIDE SEQUENCE [LARGE SCALE GENOMIC DNA]</scope>
    <source>
        <strain evidence="5 6">TBRC 11910</strain>
    </source>
</reference>
<evidence type="ECO:0000256" key="1">
    <source>
        <dbReference type="ARBA" id="ARBA00023015"/>
    </source>
</evidence>
<dbReference type="AlphaFoldDB" id="A0A848KQ23"/>
<dbReference type="PANTHER" id="PTHR46796:SF15">
    <property type="entry name" value="BLL1074 PROTEIN"/>
    <property type="match status" value="1"/>
</dbReference>
<evidence type="ECO:0000259" key="4">
    <source>
        <dbReference type="PROSITE" id="PS01124"/>
    </source>
</evidence>
<dbReference type="RefSeq" id="WP_170192838.1">
    <property type="nucleotide sequence ID" value="NZ_JABBNB010000003.1"/>
</dbReference>
<dbReference type="InterPro" id="IPR009057">
    <property type="entry name" value="Homeodomain-like_sf"/>
</dbReference>
<gene>
    <name evidence="5" type="ORF">HH308_03785</name>
</gene>
<accession>A0A848KQ23</accession>
<dbReference type="Proteomes" id="UP000550729">
    <property type="component" value="Unassembled WGS sequence"/>
</dbReference>
<sequence length="266" mass="27801">MELRDLRGLTASAGVSSVVAYDITGALPGTHLGIPSPSVTVVVDLRDGLDLSGPGLSGVTRFRVCLGGLHSTPYVIHHDGTQVGVQIGLSPAGVRRLFGLPVAELSDRAIDLDEVNPTLAGELAGRIADAVPGDRAEAAASTLMGWVDDPGTASGRWAPQPDAAAAWDHIVATGGRCTVAELTERSGWSARYLTTRFVTEYGIGPKHAARLVRFDRAMGALRAGVTIDAAAADAGYADQAHLTREFSEFASMSPARYLAREEFAPA</sequence>
<evidence type="ECO:0000313" key="5">
    <source>
        <dbReference type="EMBL" id="NMO00332.1"/>
    </source>
</evidence>
<dbReference type="GO" id="GO:0043565">
    <property type="term" value="F:sequence-specific DNA binding"/>
    <property type="evidence" value="ECO:0007669"/>
    <property type="project" value="InterPro"/>
</dbReference>
<evidence type="ECO:0000256" key="2">
    <source>
        <dbReference type="ARBA" id="ARBA00023125"/>
    </source>
</evidence>